<dbReference type="Proteomes" id="UP000064920">
    <property type="component" value="Chromosome"/>
</dbReference>
<accession>A0A0N9ZF66</accession>
<dbReference type="PATRIC" id="fig|1397108.4.peg.1661"/>
<evidence type="ECO:0000313" key="1">
    <source>
        <dbReference type="EMBL" id="ALI55574.1"/>
    </source>
</evidence>
<reference evidence="1 2" key="1">
    <citation type="submission" date="2015-05" db="EMBL/GenBank/DDBJ databases">
        <authorList>
            <person name="Wang D.B."/>
            <person name="Wang M."/>
        </authorList>
    </citation>
    <scope>NUCLEOTIDE SEQUENCE [LARGE SCALE GENOMIC DNA]</scope>
    <source>
        <strain evidence="1 2">IMCC 12053</strain>
    </source>
</reference>
<dbReference type="KEGG" id="cmar:IMCC12053_1627"/>
<dbReference type="STRING" id="1397108.IMCC12053_1627"/>
<sequence length="62" mass="5947">MKKVVLASAFALTAVSASAGSYSEPMIEAPVIVEEAAGSSLGGSAALILLGVLAIAAVVSAD</sequence>
<name>A0A0N9ZF66_9RHOB</name>
<organism evidence="1 2">
    <name type="scientific">Celeribacter marinus</name>
    <dbReference type="NCBI Taxonomy" id="1397108"/>
    <lineage>
        <taxon>Bacteria</taxon>
        <taxon>Pseudomonadati</taxon>
        <taxon>Pseudomonadota</taxon>
        <taxon>Alphaproteobacteria</taxon>
        <taxon>Rhodobacterales</taxon>
        <taxon>Roseobacteraceae</taxon>
        <taxon>Celeribacter</taxon>
    </lineage>
</organism>
<protein>
    <submittedName>
        <fullName evidence="1">Uncharacterized protein</fullName>
    </submittedName>
</protein>
<evidence type="ECO:0000313" key="2">
    <source>
        <dbReference type="Proteomes" id="UP000064920"/>
    </source>
</evidence>
<gene>
    <name evidence="1" type="ORF">IMCC12053_1627</name>
</gene>
<proteinExistence type="predicted"/>
<dbReference type="AlphaFoldDB" id="A0A0N9ZF66"/>
<dbReference type="RefSeq" id="WP_062217701.1">
    <property type="nucleotide sequence ID" value="NZ_CBFHKW010000004.1"/>
</dbReference>
<dbReference type="EMBL" id="CP012023">
    <property type="protein sequence ID" value="ALI55574.1"/>
    <property type="molecule type" value="Genomic_DNA"/>
</dbReference>
<keyword evidence="2" id="KW-1185">Reference proteome</keyword>